<dbReference type="GO" id="GO:0003723">
    <property type="term" value="F:RNA binding"/>
    <property type="evidence" value="ECO:0007669"/>
    <property type="project" value="InterPro"/>
</dbReference>
<feature type="domain" description="ANTAR" evidence="1">
    <location>
        <begin position="23"/>
        <end position="84"/>
    </location>
</feature>
<dbReference type="AlphaFoldDB" id="A0A512CYY5"/>
<dbReference type="InterPro" id="IPR036388">
    <property type="entry name" value="WH-like_DNA-bd_sf"/>
</dbReference>
<evidence type="ECO:0000313" key="3">
    <source>
        <dbReference type="Proteomes" id="UP000321534"/>
    </source>
</evidence>
<keyword evidence="3" id="KW-1185">Reference proteome</keyword>
<dbReference type="PROSITE" id="PS50921">
    <property type="entry name" value="ANTAR"/>
    <property type="match status" value="1"/>
</dbReference>
<dbReference type="InterPro" id="IPR005561">
    <property type="entry name" value="ANTAR"/>
</dbReference>
<dbReference type="Proteomes" id="UP000321534">
    <property type="component" value="Unassembled WGS sequence"/>
</dbReference>
<reference evidence="2 3" key="1">
    <citation type="submission" date="2019-07" db="EMBL/GenBank/DDBJ databases">
        <title>Whole genome shotgun sequence of Terrabacter aerolatus NBRC 106305.</title>
        <authorList>
            <person name="Hosoyama A."/>
            <person name="Uohara A."/>
            <person name="Ohji S."/>
            <person name="Ichikawa N."/>
        </authorList>
    </citation>
    <scope>NUCLEOTIDE SEQUENCE [LARGE SCALE GENOMIC DNA]</scope>
    <source>
        <strain evidence="2 3">NBRC 106305</strain>
    </source>
</reference>
<dbReference type="SMART" id="SM01012">
    <property type="entry name" value="ANTAR"/>
    <property type="match status" value="1"/>
</dbReference>
<evidence type="ECO:0000313" key="2">
    <source>
        <dbReference type="EMBL" id="GEO29397.1"/>
    </source>
</evidence>
<evidence type="ECO:0000259" key="1">
    <source>
        <dbReference type="PROSITE" id="PS50921"/>
    </source>
</evidence>
<gene>
    <name evidence="2" type="ORF">TAE01_12070</name>
</gene>
<dbReference type="Gene3D" id="1.10.10.10">
    <property type="entry name" value="Winged helix-like DNA-binding domain superfamily/Winged helix DNA-binding domain"/>
    <property type="match status" value="1"/>
</dbReference>
<name>A0A512CYY5_9MICO</name>
<accession>A0A512CYY5</accession>
<sequence>MRSGRIAGYVIVVSESTTAGRPEAEQTGASRASVARRPHGLDLAVAVDLVMIERGLSEDEAYELMRRGAERSGRDLRSVADDVIDLGTSRLPR</sequence>
<protein>
    <recommendedName>
        <fullName evidence="1">ANTAR domain-containing protein</fullName>
    </recommendedName>
</protein>
<dbReference type="Pfam" id="PF03861">
    <property type="entry name" value="ANTAR"/>
    <property type="match status" value="1"/>
</dbReference>
<organism evidence="2 3">
    <name type="scientific">Terrabacter aerolatus</name>
    <dbReference type="NCBI Taxonomy" id="422442"/>
    <lineage>
        <taxon>Bacteria</taxon>
        <taxon>Bacillati</taxon>
        <taxon>Actinomycetota</taxon>
        <taxon>Actinomycetes</taxon>
        <taxon>Micrococcales</taxon>
        <taxon>Intrasporangiaceae</taxon>
        <taxon>Terrabacter</taxon>
    </lineage>
</organism>
<comment type="caution">
    <text evidence="2">The sequence shown here is derived from an EMBL/GenBank/DDBJ whole genome shotgun (WGS) entry which is preliminary data.</text>
</comment>
<dbReference type="EMBL" id="BJYX01000004">
    <property type="protein sequence ID" value="GEO29397.1"/>
    <property type="molecule type" value="Genomic_DNA"/>
</dbReference>
<proteinExistence type="predicted"/>